<gene>
    <name evidence="2" type="ordered locus">Os06g0523600</name>
</gene>
<proteinExistence type="predicted"/>
<organism evidence="2 3">
    <name type="scientific">Oryza sativa subsp. japonica</name>
    <name type="common">Rice</name>
    <dbReference type="NCBI Taxonomy" id="39947"/>
    <lineage>
        <taxon>Eukaryota</taxon>
        <taxon>Viridiplantae</taxon>
        <taxon>Streptophyta</taxon>
        <taxon>Embryophyta</taxon>
        <taxon>Tracheophyta</taxon>
        <taxon>Spermatophyta</taxon>
        <taxon>Magnoliopsida</taxon>
        <taxon>Liliopsida</taxon>
        <taxon>Poales</taxon>
        <taxon>Poaceae</taxon>
        <taxon>BOP clade</taxon>
        <taxon>Oryzoideae</taxon>
        <taxon>Oryzeae</taxon>
        <taxon>Oryzinae</taxon>
        <taxon>Oryza</taxon>
        <taxon>Oryza sativa</taxon>
    </lineage>
</organism>
<name>Q0DBV5_ORYSJ</name>
<feature type="region of interest" description="Disordered" evidence="1">
    <location>
        <begin position="69"/>
        <end position="89"/>
    </location>
</feature>
<dbReference type="KEGG" id="dosa:Os06g0523600"/>
<dbReference type="AlphaFoldDB" id="Q0DBV5"/>
<dbReference type="EMBL" id="AP008212">
    <property type="protein sequence ID" value="BAF19668.2"/>
    <property type="molecule type" value="Genomic_DNA"/>
</dbReference>
<evidence type="ECO:0000256" key="1">
    <source>
        <dbReference type="SAM" id="MobiDB-lite"/>
    </source>
</evidence>
<accession>Q0DBV5</accession>
<feature type="compositionally biased region" description="Basic and acidic residues" evidence="1">
    <location>
        <begin position="79"/>
        <end position="89"/>
    </location>
</feature>
<protein>
    <submittedName>
        <fullName evidence="2">Os06g0523600 protein</fullName>
    </submittedName>
</protein>
<sequence>MWRARRGGTRWRNIPREFPSTACKAVPAVAGFDLNVRLEEDEDGNVPFHLNEPILEDHNVNEHAVQNQAPVEGQHRRKDMTEEVTKQVY</sequence>
<reference evidence="2 3" key="1">
    <citation type="journal article" date="2005" name="Nature">
        <title>The map-based sequence of the rice genome.</title>
        <authorList>
            <consortium name="International rice genome sequencing project (IRGSP)"/>
            <person name="Matsumoto T."/>
            <person name="Wu J."/>
            <person name="Kanamori H."/>
            <person name="Katayose Y."/>
            <person name="Fujisawa M."/>
            <person name="Namiki N."/>
            <person name="Mizuno H."/>
            <person name="Yamamoto K."/>
            <person name="Antonio B.A."/>
            <person name="Baba T."/>
            <person name="Sakata K."/>
            <person name="Nagamura Y."/>
            <person name="Aoki H."/>
            <person name="Arikawa K."/>
            <person name="Arita K."/>
            <person name="Bito T."/>
            <person name="Chiden Y."/>
            <person name="Fujitsuka N."/>
            <person name="Fukunaka R."/>
            <person name="Hamada M."/>
            <person name="Harada C."/>
            <person name="Hayashi A."/>
            <person name="Hijishita S."/>
            <person name="Honda M."/>
            <person name="Hosokawa S."/>
            <person name="Ichikawa Y."/>
            <person name="Idonuma A."/>
            <person name="Iijima M."/>
            <person name="Ikeda M."/>
            <person name="Ikeno M."/>
            <person name="Ito K."/>
            <person name="Ito S."/>
            <person name="Ito T."/>
            <person name="Ito Y."/>
            <person name="Ito Y."/>
            <person name="Iwabuchi A."/>
            <person name="Kamiya K."/>
            <person name="Karasawa W."/>
            <person name="Kurita K."/>
            <person name="Katagiri S."/>
            <person name="Kikuta A."/>
            <person name="Kobayashi H."/>
            <person name="Kobayashi N."/>
            <person name="Machita K."/>
            <person name="Maehara T."/>
            <person name="Masukawa M."/>
            <person name="Mizubayashi T."/>
            <person name="Mukai Y."/>
            <person name="Nagasaki H."/>
            <person name="Nagata Y."/>
            <person name="Naito S."/>
            <person name="Nakashima M."/>
            <person name="Nakama Y."/>
            <person name="Nakamichi Y."/>
            <person name="Nakamura M."/>
            <person name="Meguro A."/>
            <person name="Negishi M."/>
            <person name="Ohta I."/>
            <person name="Ohta T."/>
            <person name="Okamoto M."/>
            <person name="Ono N."/>
            <person name="Saji S."/>
            <person name="Sakaguchi M."/>
            <person name="Sakai K."/>
            <person name="Shibata M."/>
            <person name="Shimokawa T."/>
            <person name="Song J."/>
            <person name="Takazaki Y."/>
            <person name="Terasawa K."/>
            <person name="Tsugane M."/>
            <person name="Tsuji K."/>
            <person name="Ueda S."/>
            <person name="Waki K."/>
            <person name="Yamagata H."/>
            <person name="Yamamoto M."/>
            <person name="Yamamoto S."/>
            <person name="Yamane H."/>
            <person name="Yoshiki S."/>
            <person name="Yoshihara R."/>
            <person name="Yukawa K."/>
            <person name="Zhong H."/>
            <person name="Yano M."/>
            <person name="Yuan Q."/>
            <person name="Ouyang S."/>
            <person name="Liu J."/>
            <person name="Jones K.M."/>
            <person name="Gansberger K."/>
            <person name="Moffat K."/>
            <person name="Hill J."/>
            <person name="Bera J."/>
            <person name="Fadrosh D."/>
            <person name="Jin S."/>
            <person name="Johri S."/>
            <person name="Kim M."/>
            <person name="Overton L."/>
            <person name="Reardon M."/>
            <person name="Tsitrin T."/>
            <person name="Vuong H."/>
            <person name="Weaver B."/>
            <person name="Ciecko A."/>
            <person name="Tallon L."/>
            <person name="Jackson J."/>
            <person name="Pai G."/>
            <person name="Aken S.V."/>
            <person name="Utterback T."/>
            <person name="Reidmuller S."/>
            <person name="Feldblyum T."/>
            <person name="Hsiao J."/>
            <person name="Zismann V."/>
            <person name="Iobst S."/>
            <person name="de Vazeille A.R."/>
            <person name="Buell C.R."/>
            <person name="Ying K."/>
            <person name="Li Y."/>
            <person name="Lu T."/>
            <person name="Huang Y."/>
            <person name="Zhao Q."/>
            <person name="Feng Q."/>
            <person name="Zhang L."/>
            <person name="Zhu J."/>
            <person name="Weng Q."/>
            <person name="Mu J."/>
            <person name="Lu Y."/>
            <person name="Fan D."/>
            <person name="Liu Y."/>
            <person name="Guan J."/>
            <person name="Zhang Y."/>
            <person name="Yu S."/>
            <person name="Liu X."/>
            <person name="Zhang Y."/>
            <person name="Hong G."/>
            <person name="Han B."/>
            <person name="Choisne N."/>
            <person name="Demange N."/>
            <person name="Orjeda G."/>
            <person name="Samain S."/>
            <person name="Cattolico L."/>
            <person name="Pelletier E."/>
            <person name="Couloux A."/>
            <person name="Segurens B."/>
            <person name="Wincker P."/>
            <person name="D'Hont A."/>
            <person name="Scarpelli C."/>
            <person name="Weissenbach J."/>
            <person name="Salanoubat M."/>
            <person name="Quetier F."/>
            <person name="Yu Y."/>
            <person name="Kim H.R."/>
            <person name="Rambo T."/>
            <person name="Currie J."/>
            <person name="Collura K."/>
            <person name="Luo M."/>
            <person name="Yang T."/>
            <person name="Ammiraju J.S.S."/>
            <person name="Engler F."/>
            <person name="Soderlund C."/>
            <person name="Wing R.A."/>
            <person name="Palmer L.E."/>
            <person name="de la Bastide M."/>
            <person name="Spiegel L."/>
            <person name="Nascimento L."/>
            <person name="Zutavern T."/>
            <person name="O'Shaughnessy A."/>
            <person name="Dike S."/>
            <person name="Dedhia N."/>
            <person name="Preston R."/>
            <person name="Balija V."/>
            <person name="McCombie W.R."/>
            <person name="Chow T."/>
            <person name="Chen H."/>
            <person name="Chung M."/>
            <person name="Chen C."/>
            <person name="Shaw J."/>
            <person name="Wu H."/>
            <person name="Hsiao K."/>
            <person name="Chao Y."/>
            <person name="Chu M."/>
            <person name="Cheng C."/>
            <person name="Hour A."/>
            <person name="Lee P."/>
            <person name="Lin S."/>
            <person name="Lin Y."/>
            <person name="Liou J."/>
            <person name="Liu S."/>
            <person name="Hsing Y."/>
            <person name="Raghuvanshi S."/>
            <person name="Mohanty A."/>
            <person name="Bharti A.K."/>
            <person name="Gaur A."/>
            <person name="Gupta V."/>
            <person name="Kumar D."/>
            <person name="Ravi V."/>
            <person name="Vij S."/>
            <person name="Kapur A."/>
            <person name="Khurana P."/>
            <person name="Khurana P."/>
            <person name="Khurana J.P."/>
            <person name="Tyagi A.K."/>
            <person name="Gaikwad K."/>
            <person name="Singh A."/>
            <person name="Dalal V."/>
            <person name="Srivastava S."/>
            <person name="Dixit A."/>
            <person name="Pal A.K."/>
            <person name="Ghazi I.A."/>
            <person name="Yadav M."/>
            <person name="Pandit A."/>
            <person name="Bhargava A."/>
            <person name="Sureshbabu K."/>
            <person name="Batra K."/>
            <person name="Sharma T.R."/>
            <person name="Mohapatra T."/>
            <person name="Singh N.K."/>
            <person name="Messing J."/>
            <person name="Nelson A.B."/>
            <person name="Fuks G."/>
            <person name="Kavchok S."/>
            <person name="Keizer G."/>
            <person name="Linton E."/>
            <person name="Llaca V."/>
            <person name="Song R."/>
            <person name="Tanyolac B."/>
            <person name="Young S."/>
            <person name="Ho-Il K."/>
            <person name="Hahn J.H."/>
            <person name="Sangsakoo G."/>
            <person name="Vanavichit A."/>
            <person name="de Mattos Luiz.A.T."/>
            <person name="Zimmer P.D."/>
            <person name="Malone G."/>
            <person name="Dellagostin O."/>
            <person name="de Oliveira A.C."/>
            <person name="Bevan M."/>
            <person name="Bancroft I."/>
            <person name="Minx P."/>
            <person name="Cordum H."/>
            <person name="Wilson R."/>
            <person name="Cheng Z."/>
            <person name="Jin W."/>
            <person name="Jiang J."/>
            <person name="Leong S.A."/>
            <person name="Iwama H."/>
            <person name="Gojobori T."/>
            <person name="Itoh T."/>
            <person name="Niimura Y."/>
            <person name="Fujii Y."/>
            <person name="Habara T."/>
            <person name="Sakai H."/>
            <person name="Sato Y."/>
            <person name="Wilson G."/>
            <person name="Kumar K."/>
            <person name="McCouch S."/>
            <person name="Juretic N."/>
            <person name="Hoen D."/>
            <person name="Wright S."/>
            <person name="Bruskiewich R."/>
            <person name="Bureau T."/>
            <person name="Miyao A."/>
            <person name="Hirochika H."/>
            <person name="Nishikawa T."/>
            <person name="Kadowaki K."/>
            <person name="Sugiura M."/>
            <person name="Burr B."/>
            <person name="Sasaki T."/>
        </authorList>
    </citation>
    <scope>NUCLEOTIDE SEQUENCE [LARGE SCALE GENOMIC DNA]</scope>
    <source>
        <strain evidence="3">cv. Nipponbare</strain>
    </source>
</reference>
<evidence type="ECO:0000313" key="2">
    <source>
        <dbReference type="EMBL" id="BAF19668.2"/>
    </source>
</evidence>
<reference evidence="3" key="2">
    <citation type="journal article" date="2008" name="Nucleic Acids Res.">
        <title>The rice annotation project database (RAP-DB): 2008 update.</title>
        <authorList>
            <consortium name="The rice annotation project (RAP)"/>
        </authorList>
    </citation>
    <scope>GENOME REANNOTATION</scope>
    <source>
        <strain evidence="3">cv. Nipponbare</strain>
    </source>
</reference>
<dbReference type="Proteomes" id="UP000000763">
    <property type="component" value="Chromosome 6"/>
</dbReference>
<evidence type="ECO:0000313" key="3">
    <source>
        <dbReference type="Proteomes" id="UP000000763"/>
    </source>
</evidence>